<feature type="transmembrane region" description="Helical" evidence="1">
    <location>
        <begin position="7"/>
        <end position="28"/>
    </location>
</feature>
<proteinExistence type="predicted"/>
<evidence type="ECO:0000256" key="1">
    <source>
        <dbReference type="SAM" id="Phobius"/>
    </source>
</evidence>
<reference evidence="2 3" key="1">
    <citation type="submission" date="2020-11" db="EMBL/GenBank/DDBJ databases">
        <title>Treponema Peruensis nv. sp., first commensal Treponema isolated from human feces.</title>
        <authorList>
            <person name="Belkhou C."/>
            <person name="Raes J."/>
        </authorList>
    </citation>
    <scope>NUCLEOTIDE SEQUENCE [LARGE SCALE GENOMIC DNA]</scope>
    <source>
        <strain evidence="2 3">RCC2812</strain>
    </source>
</reference>
<keyword evidence="3" id="KW-1185">Reference proteome</keyword>
<accession>A0A7T3RDZ8</accession>
<feature type="transmembrane region" description="Helical" evidence="1">
    <location>
        <begin position="76"/>
        <end position="96"/>
    </location>
</feature>
<dbReference type="EMBL" id="CP064936">
    <property type="protein sequence ID" value="QQA01387.1"/>
    <property type="molecule type" value="Genomic_DNA"/>
</dbReference>
<gene>
    <name evidence="2" type="ORF">IWA51_01860</name>
</gene>
<feature type="transmembrane region" description="Helical" evidence="1">
    <location>
        <begin position="48"/>
        <end position="69"/>
    </location>
</feature>
<keyword evidence="1" id="KW-0812">Transmembrane</keyword>
<evidence type="ECO:0000313" key="2">
    <source>
        <dbReference type="EMBL" id="QQA01387.1"/>
    </source>
</evidence>
<evidence type="ECO:0000313" key="3">
    <source>
        <dbReference type="Proteomes" id="UP000595224"/>
    </source>
</evidence>
<feature type="transmembrane region" description="Helical" evidence="1">
    <location>
        <begin position="125"/>
        <end position="144"/>
    </location>
</feature>
<dbReference type="KEGG" id="tper:IWA51_01860"/>
<dbReference type="RefSeq" id="WP_198442926.1">
    <property type="nucleotide sequence ID" value="NZ_CBCSHE010000012.1"/>
</dbReference>
<dbReference type="AlphaFoldDB" id="A0A7T3RDZ8"/>
<protein>
    <submittedName>
        <fullName evidence="2">Uncharacterized protein</fullName>
    </submittedName>
</protein>
<name>A0A7T3RDZ8_9SPIR</name>
<keyword evidence="1" id="KW-0472">Membrane</keyword>
<keyword evidence="1" id="KW-1133">Transmembrane helix</keyword>
<organism evidence="2 3">
    <name type="scientific">Treponema peruense</name>
    <dbReference type="NCBI Taxonomy" id="2787628"/>
    <lineage>
        <taxon>Bacteria</taxon>
        <taxon>Pseudomonadati</taxon>
        <taxon>Spirochaetota</taxon>
        <taxon>Spirochaetia</taxon>
        <taxon>Spirochaetales</taxon>
        <taxon>Treponemataceae</taxon>
        <taxon>Treponema</taxon>
    </lineage>
</organism>
<sequence length="152" mass="17473">MTSIKEFINFYGLAFMLVIMIPNIIFAVKNKDGFENLWKNKFVELFEQIGRFCCFAFMVVIIPGMGFCFYSKPEFILYLIIDTVLLTAYVLIWILYFKTNSVFKSLALSIIPSVIFLASGILTRYIPLISSAVIFAPCHILISYKNAEKFLT</sequence>
<dbReference type="Proteomes" id="UP000595224">
    <property type="component" value="Chromosome"/>
</dbReference>